<dbReference type="EMBL" id="JAFIDA010000001">
    <property type="protein sequence ID" value="MBP1326736.1"/>
    <property type="molecule type" value="Genomic_DNA"/>
</dbReference>
<comment type="caution">
    <text evidence="1">The sequence shown here is derived from an EMBL/GenBank/DDBJ whole genome shotgun (WGS) entry which is preliminary data.</text>
</comment>
<evidence type="ECO:0000313" key="2">
    <source>
        <dbReference type="Proteomes" id="UP000675163"/>
    </source>
</evidence>
<accession>A0A940PX42</accession>
<dbReference type="Proteomes" id="UP000675163">
    <property type="component" value="Unassembled WGS sequence"/>
</dbReference>
<organism evidence="1 2">
    <name type="scientific">Leucobacter exalbidus</name>
    <dbReference type="NCBI Taxonomy" id="662960"/>
    <lineage>
        <taxon>Bacteria</taxon>
        <taxon>Bacillati</taxon>
        <taxon>Actinomycetota</taxon>
        <taxon>Actinomycetes</taxon>
        <taxon>Micrococcales</taxon>
        <taxon>Microbacteriaceae</taxon>
        <taxon>Leucobacter</taxon>
    </lineage>
</organism>
<gene>
    <name evidence="1" type="ORF">JOF28_001968</name>
</gene>
<dbReference type="AlphaFoldDB" id="A0A940PX42"/>
<keyword evidence="2" id="KW-1185">Reference proteome</keyword>
<evidence type="ECO:0000313" key="1">
    <source>
        <dbReference type="EMBL" id="MBP1326736.1"/>
    </source>
</evidence>
<reference evidence="1" key="1">
    <citation type="submission" date="2021-02" db="EMBL/GenBank/DDBJ databases">
        <title>Sequencing the genomes of 1000 actinobacteria strains.</title>
        <authorList>
            <person name="Klenk H.-P."/>
        </authorList>
    </citation>
    <scope>NUCLEOTIDE SEQUENCE</scope>
    <source>
        <strain evidence="1">DSM 22850</strain>
    </source>
</reference>
<dbReference type="RefSeq" id="WP_209705598.1">
    <property type="nucleotide sequence ID" value="NZ_JAFIDA010000001.1"/>
</dbReference>
<protein>
    <submittedName>
        <fullName evidence="1">Uncharacterized protein</fullName>
    </submittedName>
</protein>
<name>A0A940PX42_9MICO</name>
<proteinExistence type="predicted"/>
<sequence>MSVIVSSTAFDTPPVAPILVEGWETSRAARNVVHERLFNADPIVSIRPATTRKGTLRYLFATASAAQACFEMHAAQAVFTVTTTISDELPVTLRYVATDEVKQLLDPETSLVTIIEIPYREAPQ</sequence>